<comment type="caution">
    <text evidence="8">The sequence shown here is derived from an EMBL/GenBank/DDBJ whole genome shotgun (WGS) entry which is preliminary data.</text>
</comment>
<feature type="compositionally biased region" description="Low complexity" evidence="6">
    <location>
        <begin position="58"/>
        <end position="89"/>
    </location>
</feature>
<reference evidence="8 9" key="1">
    <citation type="submission" date="2024-10" db="EMBL/GenBank/DDBJ databases">
        <title>The Natural Products Discovery Center: Release of the First 8490 Sequenced Strains for Exploring Actinobacteria Biosynthetic Diversity.</title>
        <authorList>
            <person name="Kalkreuter E."/>
            <person name="Kautsar S.A."/>
            <person name="Yang D."/>
            <person name="Bader C.D."/>
            <person name="Teijaro C.N."/>
            <person name="Fluegel L."/>
            <person name="Davis C.M."/>
            <person name="Simpson J.R."/>
            <person name="Lauterbach L."/>
            <person name="Steele A.D."/>
            <person name="Gui C."/>
            <person name="Meng S."/>
            <person name="Li G."/>
            <person name="Viehrig K."/>
            <person name="Ye F."/>
            <person name="Su P."/>
            <person name="Kiefer A.F."/>
            <person name="Nichols A."/>
            <person name="Cepeda A.J."/>
            <person name="Yan W."/>
            <person name="Fan B."/>
            <person name="Jiang Y."/>
            <person name="Adhikari A."/>
            <person name="Zheng C.-J."/>
            <person name="Schuster L."/>
            <person name="Cowan T.M."/>
            <person name="Smanski M.J."/>
            <person name="Chevrette M.G."/>
            <person name="De Carvalho L.P.S."/>
            <person name="Shen B."/>
        </authorList>
    </citation>
    <scope>NUCLEOTIDE SEQUENCE [LARGE SCALE GENOMIC DNA]</scope>
    <source>
        <strain evidence="8 9">NPDC002593</strain>
    </source>
</reference>
<dbReference type="SUPFAM" id="SSF56399">
    <property type="entry name" value="ADP-ribosylation"/>
    <property type="match status" value="4"/>
</dbReference>
<dbReference type="PANTHER" id="PTHR10183">
    <property type="entry name" value="CALPAIN"/>
    <property type="match status" value="1"/>
</dbReference>
<name>A0ABW6S4U9_9NOCA</name>
<accession>A0ABW6S4U9</accession>
<evidence type="ECO:0000259" key="7">
    <source>
        <dbReference type="PROSITE" id="PS50203"/>
    </source>
</evidence>
<feature type="region of interest" description="Disordered" evidence="6">
    <location>
        <begin position="629"/>
        <end position="687"/>
    </location>
</feature>
<feature type="region of interest" description="Disordered" evidence="6">
    <location>
        <begin position="3399"/>
        <end position="3424"/>
    </location>
</feature>
<feature type="region of interest" description="Disordered" evidence="6">
    <location>
        <begin position="1"/>
        <end position="101"/>
    </location>
</feature>
<keyword evidence="3 5" id="KW-0378">Hydrolase</keyword>
<evidence type="ECO:0000256" key="6">
    <source>
        <dbReference type="SAM" id="MobiDB-lite"/>
    </source>
</evidence>
<keyword evidence="9" id="KW-1185">Reference proteome</keyword>
<evidence type="ECO:0000256" key="1">
    <source>
        <dbReference type="ARBA" id="ARBA00007623"/>
    </source>
</evidence>
<feature type="active site" evidence="5">
    <location>
        <position position="3215"/>
    </location>
</feature>
<feature type="region of interest" description="Disordered" evidence="6">
    <location>
        <begin position="4192"/>
        <end position="4306"/>
    </location>
</feature>
<keyword evidence="2 5" id="KW-0645">Protease</keyword>
<dbReference type="PANTHER" id="PTHR10183:SF379">
    <property type="entry name" value="CALPAIN-5"/>
    <property type="match status" value="1"/>
</dbReference>
<comment type="caution">
    <text evidence="5">Lacks conserved residue(s) required for the propagation of feature annotation.</text>
</comment>
<dbReference type="EMBL" id="JBIAQY010000010">
    <property type="protein sequence ID" value="MFF3571317.1"/>
    <property type="molecule type" value="Genomic_DNA"/>
</dbReference>
<dbReference type="Gene3D" id="3.90.176.10">
    <property type="entry name" value="Toxin ADP-ribosyltransferase, Chain A, domain 1"/>
    <property type="match status" value="4"/>
</dbReference>
<feature type="active site" evidence="5">
    <location>
        <position position="2899"/>
    </location>
</feature>
<evidence type="ECO:0000256" key="4">
    <source>
        <dbReference type="ARBA" id="ARBA00022807"/>
    </source>
</evidence>
<evidence type="ECO:0000256" key="2">
    <source>
        <dbReference type="ARBA" id="ARBA00022670"/>
    </source>
</evidence>
<evidence type="ECO:0000313" key="8">
    <source>
        <dbReference type="EMBL" id="MFF3571317.1"/>
    </source>
</evidence>
<evidence type="ECO:0000256" key="3">
    <source>
        <dbReference type="ARBA" id="ARBA00022801"/>
    </source>
</evidence>
<feature type="domain" description="Calpain catalytic" evidence="7">
    <location>
        <begin position="2152"/>
        <end position="2267"/>
    </location>
</feature>
<organism evidence="8 9">
    <name type="scientific">Nocardia jiangxiensis</name>
    <dbReference type="NCBI Taxonomy" id="282685"/>
    <lineage>
        <taxon>Bacteria</taxon>
        <taxon>Bacillati</taxon>
        <taxon>Actinomycetota</taxon>
        <taxon>Actinomycetes</taxon>
        <taxon>Mycobacteriales</taxon>
        <taxon>Nocardiaceae</taxon>
        <taxon>Nocardia</taxon>
    </lineage>
</organism>
<dbReference type="InterPro" id="IPR040871">
    <property type="entry name" value="HopA1"/>
</dbReference>
<feature type="region of interest" description="Disordered" evidence="6">
    <location>
        <begin position="118"/>
        <end position="172"/>
    </location>
</feature>
<keyword evidence="4 5" id="KW-0788">Thiol protease</keyword>
<comment type="similarity">
    <text evidence="1">Belongs to the peptidase C2 family.</text>
</comment>
<dbReference type="PROSITE" id="PS50203">
    <property type="entry name" value="CALPAIN_CAT"/>
    <property type="match status" value="2"/>
</dbReference>
<feature type="region of interest" description="Disordered" evidence="6">
    <location>
        <begin position="966"/>
        <end position="1091"/>
    </location>
</feature>
<dbReference type="Pfam" id="PF17914">
    <property type="entry name" value="HopA1"/>
    <property type="match status" value="1"/>
</dbReference>
<dbReference type="Pfam" id="PF03496">
    <property type="entry name" value="ADPrib_exo_Tox"/>
    <property type="match status" value="4"/>
</dbReference>
<dbReference type="InterPro" id="IPR003540">
    <property type="entry name" value="ADP-ribosyltransferase"/>
</dbReference>
<feature type="active site" evidence="5">
    <location>
        <position position="3192"/>
    </location>
</feature>
<dbReference type="RefSeq" id="WP_387405333.1">
    <property type="nucleotide sequence ID" value="NZ_JBIAQY010000010.1"/>
</dbReference>
<feature type="compositionally biased region" description="Basic and acidic residues" evidence="6">
    <location>
        <begin position="675"/>
        <end position="687"/>
    </location>
</feature>
<feature type="region of interest" description="Disordered" evidence="6">
    <location>
        <begin position="3309"/>
        <end position="3332"/>
    </location>
</feature>
<evidence type="ECO:0000313" key="9">
    <source>
        <dbReference type="Proteomes" id="UP001601992"/>
    </source>
</evidence>
<sequence length="4763" mass="524122">MPRPRAGAAQIDDTNIHNPFAARGPHSHRTHPNQNTNPTANTTHHDTDTDTDTDTDEATNPNETQSNTTTPTKNRPTTPTTHTSDGSTPHRPISNDSPATADALDNARIGMTGSTHAAGYDAAGHTSSTNDSRDNRWVEGGLYSPARPSLPPTGQDPGRSRADTARNVPDIFDRPRTLDELYTSITPLQPDISFDDLQQLREQSYLRNGITPASSSREGLDAFLRGVWDAREFVRTDEDVYYLYSDRGADDPVEDPHEYLHDLVQILTERAPGPAQQADVQHAVAELDGVLTADSADDWMPEDISFLQYTRTHPADETRSQDVGFKVYVNILAPARPLIAARVVHEVVDDPVRFPGIYAAKAAGPATRRVDGIVIYARDQAAADRVTRWLRTVQADHGDLFLWDVPPGSEQVLAGVGIGAELPWESFGALRSQLTASALNLHRDGTFEDFHTEVLTQFRANGIDPDRVHLNLATPPAAPDNNCAPLVLAEIRSRTNSPVISAIDPPTPAGITRAQLENAAGAALQPFGDHTDIAETLRRLGHGHLALVVDAYTSTDTHGIGAHAYLLANEHGDIKVVDPGFGLLHGFPPIPRRELSGSYAITYTPQGYPVTPAPHTVIPAAMPATSLIGSSEQTASDTDDISEPDHTPASELATQDSSHTAAPHRYPGTAPVDTGHGDRGRIGDDGIRRFDTSEAGAAFATHHLRIWDELPDEERSALHRYESDTALIGWVLRRFSDEDLAGDWIELLRDSVRTRDILLGNHGIAGMTRRRNALLDSATPPHTDDIDAELRALNQVLDDPRPFAAWDRIEEDARLYTKLAKRFSTYTDPDAVRDYIARLDRATGRPLPLSEPIVVVRGLDDLDFLAIDEHGATLGSLGQYAPDLDRIVNVPQRDRSYLSTSVRPDTPWPTEYRLELVIPPGTRGVYFGNDANFPIQQELLLARNTPYRITGITVDDDDVTVLHAVVEPGPVTPARPTRTEPTSSKPPRARPAPAPSKLQPGRARASLGFTLPDGTIVEISDGSSTHRAPGTSDERDTTTPGSSTAARASAPIHTSAEQTARCGPLTLDELRRRTNSPVVRPITGHPGPAGITRQDLEHAAGAWLRPFDDHAHIARQLLSLGPGHIALVVDDYATVENGIGAHAYLLTNDNGVITVVDPGFDVTHEFPPQPRRELAATRAILYTPTGHPTHALPNPGAPTTHPDHPLARLEPPTTVGDGPLIGLSGLSEESPHMEPADPDEEEAVDDLAGERFPQLHLDDLGVFDAESHALDIDRLPQFEFGGANLSDSDYEDQIFGEGFGDADDPDWEIDDDGVLGFATDAAGSEYGHRILRIWDEVPEDERTAIHTYEHVSVINDVLKGDLLGDELPGWIDALRETAAVHTLLTAPHDTDPDLTALRARHTDLLARDTRTPDEQRESEELTKILTDPRPAARWEQMQTEADRYQLWDDAYREHFGEGLTPQILRRHLTDLDRATARVIPLTRPIRVIRGMQDAYISALAIDADGTPLGDRDPRLLVGVPQRERGLMSTSVSSGAIEFAADRKYRLELTVPPGTHGIYIGLDGYAPTQQELLLARGTDYRITDVDYDSDEGIFILRAAVDLAPESTATQPIPIHDSAHDSYVEEGVRRFPTGISGDRFGVETLGSVSSLPEDERTAVRAHAKLPLINTVLRETASDGDIATRIGEYVHNADLADALSHRFGTRAAMTARRDELDSQDHRTAAQERERQALQEILSDDSPEERWARVDADSWTHQDLVTLYDEHLHQDFTPSAVGDYLARLDRATGRELPLTEPIRVVTGLDDIGDLTIDDGTRLGDGEPENLVGALQRERGYLSTALRPDPDGDAEYRLELLIPPGTRGVYVGREGSHPFRNELLLARDTAYRITGVQHDPYGVTTLYARVEPATEPAHEQAPAELPTTTPAFEPGDGETYFGDDLLDQLHRPENGVTDIPRWRIDPVGLEPPLLPADELLENLDAAAREKLLPVIGVPLEVPHATEPGGENRLTLVDHRGQVTPLPGVASVRATYRPETPGWPAGYTFLRNGYSRFVHIDMADGFDFEADAPGSNSGMLRWNFPDGGLRFLGRNRDGNIESSHVPLGYNLVAKAAAWPRRMVKLAGTDSWFEVEIPHSVLPRLPVLADRRTNQLFGMDGLPKPEDVRQGAAGDCALLAHLKARAAHDPESIVEMMNDNRDGTVSVRFTVRDQDQQSARFEWVRVTKDIYVTRGSGIGHFVAHRRGEPLWAGMIEKAFAHRFGKGDGYRALMDGAHAGYVTKFLDKGFYQADPDARQQPVRSLTATDIMNPLGFDVDTLYDLVDDFMPSGRPDLEFVRAIADTYRQWYRERLDVPDYRTPEGFRNYLDIYFPDAWDAEKNALTSYFREAYGGEPENLLLSTRSEVAARAVGSQIDWALRRGTKITIGTRAFGDSSENTTAVPGLVGNHGYAVHGIERDDDDNPIRILLENPHDDEGRYPSPAAGIIYRLDPGGTGYREREDGGIYRREPSHSTSDHDWDVEYGIYAGGTRYRRYQDGVEYGITASQIRYRKDSDGTTYRVHPDSSRYRQDHTGLEYLTEADGTKLRRDPGSDWQPDPNRVDPVRDMTIPPRGLIVAVDLTHLPKFGTFGMSGPGAHAMYPADHPEPKASGTLAAPPAQRPLADTTTQFEPEDGDTYFGEDLLEKLQTALPGTTDVTRPRLDHPGLARPTLADNERLDRLDLRQKQTLLPAPGVKVEMPRATMPDGSDALILVDARGQVHRLPASGAIEATRTIAPDGRPYFTITHPDGTTEDIDRDLARGFRYRPGVDGRPGTLRWNIAGGGVRFLGTDHTGRTGTIDLPNGATLVARPGGSTARWIKHPDSTDWGAVEAPHSVLPELPTLATRHDTPLFGPGGLPRPQEARQGLADSCSLVAAMKHLAEKDPVSLTEALADHGDGTVSVRFMIDGTPEWVRVEKSIYVAPGTDQGQFVGHSPGEPLWASMIDKAYAVRFGKGNGYHGITGGQRAGRTAGLLGKGFGQVHERAIHQPIRNVDTAHLLNPLRFDPDTLHAVVSAALPQGRVADTAFSDEFAETMDDWERELEQRYHSTWQRLHADHPDDPSTRDARWQEFLRTDHLASAEGFRTYLNTLHPGRWQTEKNALAEYYREIHLAQPENRLLPDRYRAGAELLATQIDYALRRNTTVLLATDRFSDARSVAGLFDNHTYSVLGVEYDSGTGKPARLLLENPWDDHDGYPVPQPGIEYRLLPARDDFVIDRTDGRGRFVRAADGTEYVIHPDGAQHRRDPKPYPGAPGRRAVYGLTPRGERYYRDPDGTEYRAYPDGTTTLRTPEGAEYKTTSDGSAFARRDSSAEWSPLPDPLDLWAPVPPRGGLLAVDLAHLPKFTSVGMSGPGAYGLFGPEHSAPAHPLSAVPRPGSDTHAPAAARPFDQPPADHTASLLDGPEDAVLHGLFDEHDDQDTRPVPANWEPVHDDRDPLFAALAKVWRLKGTAEVGELVEAFLDKRYRDERRRRTIADHDRGRGGTDDAQWRAEQRLRLEFDRGLRRERRLLRPRDPGAPPAAHDPGVEAALLRLTSEAVGRNVIGLSSNGRRFEAIGNPDKPLVFVRRAPEGHYEVGLTPTGGLFMASTGDRRMPDYLSSALARVRSEEIPPPLDRMLASPQIPLFAGAAKVRRYIGDDAPIAVGSTLDPVPNPRKFGRPGRMNPVRHMDAEELEAHRVFIGSDRRLYRAVDGRLFDTRAITSSRRGGDGLAMFVMDEFGNMYAADQERDGLHHTSFLGGRTVSAAGEIEVRDGVLVTMTDGSGHYLPRPEVNDYALDWLRRQGLTVSHNFVRRDFAGRPRDRFGELDRQRTEVAHRQILLDAEQEALTRKEHIRTESGTPNSTLPTMREDLARKQSALDQWRAKLASGVIDEALQNQIFAHPAPSGPLDRLIPPESPRGFAESSVPDRATWWRRHGSDWWDALQFQDLAPAYQLGLLTDHPGLRNGEGIPATVRDTLNRKYLQLEIARLSAPGDPETLRPGPQRQLRNLRSMLTDLYAADLDSALAAPESHSGTPVIHLLSFDQDGLGQRATATIAFGPVDTASTVRWHAPANASIGSMSDAITTVTRQHAKPTGVQQDNATVIWVGQDAASATFLPSQLLYGWFSRPDRLGTAVSAFVDAHRTGTTGGALRHLHLHTSENAAKDAAQQLDSYIVTVHSPVAKRSTIPLDGSRPRTRPPGLMPRRAATTGAISRPDISNTTVFSRPDFPARHDTTAGTTRPDPVSDGSAARTRATDQGPLPESGESATATTRIGTTPHDVADVSQFRPKSDRRESAEPVNDCARSAIAELLERTNSPVVTRLAAPEGMSGTARGDLEFAAGTRLTSFEDHTAIADNLRELGDGAVALVVDSYATVDRNGIGAHAYLLVNDNGDIIVVDRGLGAEHGFPPIPRRELSGTEAILYTAQGIPRDFVQHAYGPVHDPANQGHVGEDNVRRFDSDAAGDSFGFHRLNVWHDLPEQVRNALHSYEETQVVNFALRRTTTDDELDRWIEHLRRNTETARLAGRPRGTLPKFAALNDRRNVLSGKQNRNQADDEQLRLLDDILSDPRPEARWDRIVGDARLARVLSMHYELHYDREFDREAVRHEIALLDRAARRRLRLTEPVRIIRALDGIGFMTIDEHGTPLGDADPRLLLNVVQQDHGYMSTSVSAAMVHLAKGSTHRMELVVPPGAHGVYLGNDATNPEQHELVLARDTRYRITGIGSDDDITVLYAEVLPPPPSDEPARDESRIGQGEP</sequence>
<feature type="region of interest" description="Disordered" evidence="6">
    <location>
        <begin position="2573"/>
        <end position="2595"/>
    </location>
</feature>
<feature type="region of interest" description="Disordered" evidence="6">
    <location>
        <begin position="1906"/>
        <end position="1925"/>
    </location>
</feature>
<feature type="compositionally biased region" description="Low complexity" evidence="6">
    <location>
        <begin position="32"/>
        <end position="42"/>
    </location>
</feature>
<proteinExistence type="inferred from homology"/>
<dbReference type="SUPFAM" id="SSF54001">
    <property type="entry name" value="Cysteine proteinases"/>
    <property type="match status" value="2"/>
</dbReference>
<dbReference type="InterPro" id="IPR038765">
    <property type="entry name" value="Papain-like_cys_pep_sf"/>
</dbReference>
<gene>
    <name evidence="8" type="ORF">ACFYXQ_26410</name>
</gene>
<dbReference type="Pfam" id="PF15644">
    <property type="entry name" value="Gln_amidase"/>
    <property type="match status" value="2"/>
</dbReference>
<protein>
    <submittedName>
        <fullName evidence="8">ADP-ribosyltransferase</fullName>
    </submittedName>
</protein>
<dbReference type="Proteomes" id="UP001601992">
    <property type="component" value="Unassembled WGS sequence"/>
</dbReference>
<dbReference type="InterPro" id="IPR028908">
    <property type="entry name" value="Tox-PL_dom"/>
</dbReference>
<dbReference type="InterPro" id="IPR001300">
    <property type="entry name" value="Peptidase_C2_calpain_cat"/>
</dbReference>
<feature type="compositionally biased region" description="Polar residues" evidence="6">
    <location>
        <begin position="4272"/>
        <end position="4281"/>
    </location>
</feature>
<dbReference type="PROSITE" id="PS51996">
    <property type="entry name" value="TR_MART"/>
    <property type="match status" value="2"/>
</dbReference>
<feature type="region of interest" description="Disordered" evidence="6">
    <location>
        <begin position="3265"/>
        <end position="3284"/>
    </location>
</feature>
<feature type="region of interest" description="Disordered" evidence="6">
    <location>
        <begin position="4742"/>
        <end position="4763"/>
    </location>
</feature>
<feature type="domain" description="Calpain catalytic" evidence="7">
    <location>
        <begin position="2886"/>
        <end position="3217"/>
    </location>
</feature>
<dbReference type="InterPro" id="IPR022684">
    <property type="entry name" value="Calpain_cysteine_protease"/>
</dbReference>
<evidence type="ECO:0000256" key="5">
    <source>
        <dbReference type="PROSITE-ProRule" id="PRU00239"/>
    </source>
</evidence>